<protein>
    <submittedName>
        <fullName evidence="1">Uncharacterized protein</fullName>
    </submittedName>
</protein>
<name>A0A8H6J3G8_9PEZI</name>
<dbReference type="AlphaFoldDB" id="A0A8H6J3G8"/>
<comment type="caution">
    <text evidence="1">The sequence shown here is derived from an EMBL/GenBank/DDBJ whole genome shotgun (WGS) entry which is preliminary data.</text>
</comment>
<accession>A0A8H6J3G8</accession>
<reference evidence="1 2" key="1">
    <citation type="journal article" date="2020" name="Phytopathology">
        <title>Genome Sequence Resources of Colletotrichum truncatum, C. plurivorum, C. musicola, and C. sojae: Four Species Pathogenic to Soybean (Glycine max).</title>
        <authorList>
            <person name="Rogerio F."/>
            <person name="Boufleur T.R."/>
            <person name="Ciampi-Guillardi M."/>
            <person name="Sukno S.A."/>
            <person name="Thon M.R."/>
            <person name="Massola Junior N.S."/>
            <person name="Baroncelli R."/>
        </authorList>
    </citation>
    <scope>NUCLEOTIDE SEQUENCE [LARGE SCALE GENOMIC DNA]</scope>
    <source>
        <strain evidence="1 2">LFN0009</strain>
    </source>
</reference>
<dbReference type="EMBL" id="WIGN01000183">
    <property type="protein sequence ID" value="KAF6805395.1"/>
    <property type="molecule type" value="Genomic_DNA"/>
</dbReference>
<keyword evidence="2" id="KW-1185">Reference proteome</keyword>
<organism evidence="1 2">
    <name type="scientific">Colletotrichum sojae</name>
    <dbReference type="NCBI Taxonomy" id="2175907"/>
    <lineage>
        <taxon>Eukaryota</taxon>
        <taxon>Fungi</taxon>
        <taxon>Dikarya</taxon>
        <taxon>Ascomycota</taxon>
        <taxon>Pezizomycotina</taxon>
        <taxon>Sordariomycetes</taxon>
        <taxon>Hypocreomycetidae</taxon>
        <taxon>Glomerellales</taxon>
        <taxon>Glomerellaceae</taxon>
        <taxon>Colletotrichum</taxon>
        <taxon>Colletotrichum orchidearum species complex</taxon>
    </lineage>
</organism>
<proteinExistence type="predicted"/>
<evidence type="ECO:0000313" key="2">
    <source>
        <dbReference type="Proteomes" id="UP000652219"/>
    </source>
</evidence>
<evidence type="ECO:0000313" key="1">
    <source>
        <dbReference type="EMBL" id="KAF6805395.1"/>
    </source>
</evidence>
<sequence>MTRLGDATATLTEDTGVLLATALRKIGIRELEPLHNDKSRRIACSCPAVCLALAPAGPSDDSPSLLLDEIGHVKMLRKT</sequence>
<dbReference type="Proteomes" id="UP000652219">
    <property type="component" value="Unassembled WGS sequence"/>
</dbReference>
<gene>
    <name evidence="1" type="ORF">CSOJ01_09541</name>
</gene>